<keyword evidence="3" id="KW-1185">Reference proteome</keyword>
<name>A0A8J8NMG2_HALGN</name>
<reference evidence="2" key="1">
    <citation type="submission" date="2019-06" db="EMBL/GenBank/DDBJ databases">
        <authorList>
            <person name="Zheng W."/>
        </authorList>
    </citation>
    <scope>NUCLEOTIDE SEQUENCE</scope>
    <source>
        <strain evidence="2">QDHG01</strain>
    </source>
</reference>
<evidence type="ECO:0000313" key="2">
    <source>
        <dbReference type="EMBL" id="TNV77971.1"/>
    </source>
</evidence>
<gene>
    <name evidence="2" type="ORF">FGO68_gene5137</name>
</gene>
<feature type="transmembrane region" description="Helical" evidence="1">
    <location>
        <begin position="329"/>
        <end position="352"/>
    </location>
</feature>
<dbReference type="AlphaFoldDB" id="A0A8J8NMG2"/>
<dbReference type="Gene3D" id="3.40.50.300">
    <property type="entry name" value="P-loop containing nucleotide triphosphate hydrolases"/>
    <property type="match status" value="1"/>
</dbReference>
<keyword evidence="1" id="KW-0812">Transmembrane</keyword>
<dbReference type="Proteomes" id="UP000785679">
    <property type="component" value="Unassembled WGS sequence"/>
</dbReference>
<dbReference type="SUPFAM" id="SSF52540">
    <property type="entry name" value="P-loop containing nucleoside triphosphate hydrolases"/>
    <property type="match status" value="1"/>
</dbReference>
<dbReference type="EMBL" id="RRYP01011084">
    <property type="protein sequence ID" value="TNV77971.1"/>
    <property type="molecule type" value="Genomic_DNA"/>
</dbReference>
<comment type="caution">
    <text evidence="2">The sequence shown here is derived from an EMBL/GenBank/DDBJ whole genome shotgun (WGS) entry which is preliminary data.</text>
</comment>
<feature type="transmembrane region" description="Helical" evidence="1">
    <location>
        <begin position="297"/>
        <end position="317"/>
    </location>
</feature>
<dbReference type="InterPro" id="IPR027417">
    <property type="entry name" value="P-loop_NTPase"/>
</dbReference>
<protein>
    <submittedName>
        <fullName evidence="2">Uncharacterized protein</fullName>
    </submittedName>
</protein>
<organism evidence="2 3">
    <name type="scientific">Halteria grandinella</name>
    <dbReference type="NCBI Taxonomy" id="5974"/>
    <lineage>
        <taxon>Eukaryota</taxon>
        <taxon>Sar</taxon>
        <taxon>Alveolata</taxon>
        <taxon>Ciliophora</taxon>
        <taxon>Intramacronucleata</taxon>
        <taxon>Spirotrichea</taxon>
        <taxon>Stichotrichia</taxon>
        <taxon>Sporadotrichida</taxon>
        <taxon>Halteriidae</taxon>
        <taxon>Halteria</taxon>
    </lineage>
</organism>
<keyword evidence="1" id="KW-0472">Membrane</keyword>
<keyword evidence="1" id="KW-1133">Transmembrane helix</keyword>
<sequence>MASQNFQLLNKYLEQEGNLVVQFLIFEHRLKDIIELLKVFATIFPQHQCRLETVRNPDEQYRKMTITNFCQKRNGQGFYNLVIEMRKGLYYSVREQALCKIALFNVNSSNIDQELFRIQSYKMRHDNVILVGDRSTSNLMYFNLRNQRVIPYEQAMIFAEENGFQYLEIDTEIGSNCEALLNMIAGNIIERKQQLFEQLSQERDQHITSIIETCQDSIQKNILVLNLIQIILIIFKYLNLWRFNYEMLLKLDDQVMRYTDLIQLDLWFPSEQCLSERIIFDDSQKIVILEDNNIDGLIIFSITTLFAGIVTLCIASWRRRFNTQTQLKLCNLSFIISIINLVLCLCTDIDFYDFNRTAKATLLLILFLVAIKQLNYLPSSIKANYMTFKNIENLNDPDTRE</sequence>
<feature type="transmembrane region" description="Helical" evidence="1">
    <location>
        <begin position="222"/>
        <end position="241"/>
    </location>
</feature>
<proteinExistence type="predicted"/>
<accession>A0A8J8NMG2</accession>
<feature type="transmembrane region" description="Helical" evidence="1">
    <location>
        <begin position="358"/>
        <end position="377"/>
    </location>
</feature>
<evidence type="ECO:0000313" key="3">
    <source>
        <dbReference type="Proteomes" id="UP000785679"/>
    </source>
</evidence>
<evidence type="ECO:0000256" key="1">
    <source>
        <dbReference type="SAM" id="Phobius"/>
    </source>
</evidence>